<reference evidence="7 8" key="1">
    <citation type="submission" date="2013-04" db="EMBL/GenBank/DDBJ databases">
        <title>Hyphomonas hirschiana VP5 Genome Sequencing.</title>
        <authorList>
            <person name="Lai Q."/>
            <person name="Shao Z."/>
        </authorList>
    </citation>
    <scope>NUCLEOTIDE SEQUENCE [LARGE SCALE GENOMIC DNA]</scope>
    <source>
        <strain evidence="7 8">VP5</strain>
    </source>
</reference>
<dbReference type="SMART" id="SM00671">
    <property type="entry name" value="SEL1"/>
    <property type="match status" value="4"/>
</dbReference>
<keyword evidence="6" id="KW-0732">Signal</keyword>
<feature type="repeat" description="TPR" evidence="5">
    <location>
        <begin position="233"/>
        <end position="266"/>
    </location>
</feature>
<accession>A0A059FZL4</accession>
<evidence type="ECO:0000256" key="3">
    <source>
        <dbReference type="ARBA" id="ARBA00022525"/>
    </source>
</evidence>
<evidence type="ECO:0000313" key="7">
    <source>
        <dbReference type="EMBL" id="KCZ96142.1"/>
    </source>
</evidence>
<comment type="caution">
    <text evidence="7">The sequence shown here is derived from an EMBL/GenBank/DDBJ whole genome shotgun (WGS) entry which is preliminary data.</text>
</comment>
<feature type="chain" id="PRO_5039923725" evidence="6">
    <location>
        <begin position="32"/>
        <end position="442"/>
    </location>
</feature>
<comment type="similarity">
    <text evidence="2">Belongs to the hcp beta-lactamase family.</text>
</comment>
<evidence type="ECO:0000256" key="4">
    <source>
        <dbReference type="ARBA" id="ARBA00022737"/>
    </source>
</evidence>
<dbReference type="InterPro" id="IPR040239">
    <property type="entry name" value="HcpB-like"/>
</dbReference>
<dbReference type="SUPFAM" id="SSF81901">
    <property type="entry name" value="HCP-like"/>
    <property type="match status" value="1"/>
</dbReference>
<comment type="subcellular location">
    <subcellularLocation>
        <location evidence="1">Secreted</location>
    </subcellularLocation>
</comment>
<proteinExistence type="inferred from homology"/>
<dbReference type="EMBL" id="ARYI01000001">
    <property type="protein sequence ID" value="KCZ96142.1"/>
    <property type="molecule type" value="Genomic_DNA"/>
</dbReference>
<dbReference type="InterPro" id="IPR019734">
    <property type="entry name" value="TPR_rpt"/>
</dbReference>
<dbReference type="InterPro" id="IPR011990">
    <property type="entry name" value="TPR-like_helical_dom_sf"/>
</dbReference>
<dbReference type="PROSITE" id="PS50005">
    <property type="entry name" value="TPR"/>
    <property type="match status" value="1"/>
</dbReference>
<dbReference type="GO" id="GO:0005576">
    <property type="term" value="C:extracellular region"/>
    <property type="evidence" value="ECO:0007669"/>
    <property type="project" value="UniProtKB-SubCell"/>
</dbReference>
<keyword evidence="4" id="KW-0677">Repeat</keyword>
<dbReference type="Proteomes" id="UP000025061">
    <property type="component" value="Unassembled WGS sequence"/>
</dbReference>
<dbReference type="PANTHER" id="PTHR13891">
    <property type="entry name" value="CYTOCHROME C OXIDASE ASSEMBLY FACTOR 7"/>
    <property type="match status" value="1"/>
</dbReference>
<evidence type="ECO:0000256" key="5">
    <source>
        <dbReference type="PROSITE-ProRule" id="PRU00339"/>
    </source>
</evidence>
<gene>
    <name evidence="7" type="ORF">HHI_00645</name>
</gene>
<evidence type="ECO:0000256" key="1">
    <source>
        <dbReference type="ARBA" id="ARBA00004613"/>
    </source>
</evidence>
<dbReference type="Pfam" id="PF08238">
    <property type="entry name" value="Sel1"/>
    <property type="match status" value="3"/>
</dbReference>
<evidence type="ECO:0000256" key="6">
    <source>
        <dbReference type="SAM" id="SignalP"/>
    </source>
</evidence>
<keyword evidence="3" id="KW-0964">Secreted</keyword>
<evidence type="ECO:0000256" key="2">
    <source>
        <dbReference type="ARBA" id="ARBA00008486"/>
    </source>
</evidence>
<name>A0A059FZL4_9PROT</name>
<dbReference type="OrthoDB" id="5321503at2"/>
<dbReference type="PATRIC" id="fig|1280951.3.peg.130"/>
<dbReference type="AlphaFoldDB" id="A0A059FZL4"/>
<sequence length="442" mass="46307">MPFRFQQIRHLALAGAGLAIALLAPFQSAEAQGGLPPGAENWPAACEAGDIDACINQGIRLLQGIETPVDLPGAARFASKACQLGSPDDCQIAWELYSGAHPDYAGDTARMVTVGAVACDQGLTTPCSDAALRLFTGDGVPKNVELALPVYAKACDLEDALACATLATEYLDGDQGTAINAEQAVIYGKKGCALGQPDSCRVVEAAYMLPDYTTFEPKAGLEYALANCADGSKESCVNLGIVYTQIEEYDLAAENFDKACTMEYPEACESSKILKQWRTEVAEYEAYLARLAEQKAAINALIASSGHDAALSAALNDYRSAELAEFVTGQAGSLSGFSTNNLYVVSYWFAGQATGAAADRELASRGTGLEGTFGEGTNTPGTAAARYQAAYGSSPPSYTSASPASSAPPMKSVADIKAATRDRYRWAHCTMSGSNTSAKVCQ</sequence>
<dbReference type="InterPro" id="IPR006597">
    <property type="entry name" value="Sel1-like"/>
</dbReference>
<feature type="signal peptide" evidence="6">
    <location>
        <begin position="1"/>
        <end position="31"/>
    </location>
</feature>
<dbReference type="RefSeq" id="WP_011645946.1">
    <property type="nucleotide sequence ID" value="NZ_ARYI01000001.1"/>
</dbReference>
<keyword evidence="8" id="KW-1185">Reference proteome</keyword>
<organism evidence="7 8">
    <name type="scientific">Hyphomonas hirschiana VP5</name>
    <dbReference type="NCBI Taxonomy" id="1280951"/>
    <lineage>
        <taxon>Bacteria</taxon>
        <taxon>Pseudomonadati</taxon>
        <taxon>Pseudomonadota</taxon>
        <taxon>Alphaproteobacteria</taxon>
        <taxon>Hyphomonadales</taxon>
        <taxon>Hyphomonadaceae</taxon>
        <taxon>Hyphomonas</taxon>
    </lineage>
</organism>
<protein>
    <submittedName>
        <fullName evidence="7">Beta-lactamase family protein</fullName>
    </submittedName>
</protein>
<evidence type="ECO:0000313" key="8">
    <source>
        <dbReference type="Proteomes" id="UP000025061"/>
    </source>
</evidence>
<dbReference type="PANTHER" id="PTHR13891:SF1">
    <property type="entry name" value="CYTOCHROME C OXIDASE ASSEMBLY FACTOR 7"/>
    <property type="match status" value="1"/>
</dbReference>
<dbReference type="Gene3D" id="1.25.40.10">
    <property type="entry name" value="Tetratricopeptide repeat domain"/>
    <property type="match status" value="2"/>
</dbReference>
<keyword evidence="5" id="KW-0802">TPR repeat</keyword>